<feature type="compositionally biased region" description="Acidic residues" evidence="1">
    <location>
        <begin position="277"/>
        <end position="298"/>
    </location>
</feature>
<feature type="region of interest" description="Disordered" evidence="1">
    <location>
        <begin position="177"/>
        <end position="230"/>
    </location>
</feature>
<evidence type="ECO:0000313" key="2">
    <source>
        <dbReference type="EMBL" id="KAI1515162.1"/>
    </source>
</evidence>
<feature type="region of interest" description="Disordered" evidence="1">
    <location>
        <begin position="390"/>
        <end position="457"/>
    </location>
</feature>
<sequence>MAALDILGLSVESQQAISDFRIPNAIVAPQTRIASGVIQRSMLQPIESGQKHYWAEDVCIHKLVETCSVGWFFAKLGPAHFGELYKNRSKADLRKSEVFAIIHKRMTDTAGQSANPANWIALGALEKLVANVLPTHTPPATKLFASQTRFAPHNPNPYYNDNMVRKRLLKDDATRIDSGAAMSSDPVAPSGGSRIVEMPEVSGDGASPKMPTVLGNSAAPKRSLRKDDLKLKQPKGFPIILMPSTLARARKEAENGTENVFHTPEFFKVFEDAELEDDLSDGEEGDGASGEDDVETGEEEKHDAGEEESALEEGDEHEAEGEEDDEKDAGDDNDAGDEDNSEFEYGDENDHNDKNDYYDQASTAKLISAPVTRKPLAIVDRLGRTRAAARRLQAALEGEQPADAQTTPSVCDEEDKAAGTNKRKRGVTQASKEPRKTQIREVQNSTDEKGRRVDVSV</sequence>
<proteinExistence type="predicted"/>
<feature type="region of interest" description="Disordered" evidence="1">
    <location>
        <begin position="277"/>
        <end position="358"/>
    </location>
</feature>
<dbReference type="AlphaFoldDB" id="A0A922NFQ8"/>
<accession>A0A922NFQ8</accession>
<gene>
    <name evidence="2" type="ORF">Ptr86124_006485</name>
</gene>
<dbReference type="Proteomes" id="UP000249757">
    <property type="component" value="Unassembled WGS sequence"/>
</dbReference>
<feature type="compositionally biased region" description="Basic and acidic residues" evidence="1">
    <location>
        <begin position="446"/>
        <end position="457"/>
    </location>
</feature>
<organism evidence="2 3">
    <name type="scientific">Pyrenophora tritici-repentis</name>
    <dbReference type="NCBI Taxonomy" id="45151"/>
    <lineage>
        <taxon>Eukaryota</taxon>
        <taxon>Fungi</taxon>
        <taxon>Dikarya</taxon>
        <taxon>Ascomycota</taxon>
        <taxon>Pezizomycotina</taxon>
        <taxon>Dothideomycetes</taxon>
        <taxon>Pleosporomycetidae</taxon>
        <taxon>Pleosporales</taxon>
        <taxon>Pleosporineae</taxon>
        <taxon>Pleosporaceae</taxon>
        <taxon>Pyrenophora</taxon>
    </lineage>
</organism>
<dbReference type="OrthoDB" id="3685826at2759"/>
<evidence type="ECO:0000256" key="1">
    <source>
        <dbReference type="SAM" id="MobiDB-lite"/>
    </source>
</evidence>
<feature type="compositionally biased region" description="Acidic residues" evidence="1">
    <location>
        <begin position="305"/>
        <end position="347"/>
    </location>
</feature>
<comment type="caution">
    <text evidence="2">The sequence shown here is derived from an EMBL/GenBank/DDBJ whole genome shotgun (WGS) entry which is preliminary data.</text>
</comment>
<keyword evidence="3" id="KW-1185">Reference proteome</keyword>
<name>A0A922NFQ8_9PLEO</name>
<protein>
    <submittedName>
        <fullName evidence="2">Nop14 domain containing protein</fullName>
    </submittedName>
</protein>
<reference evidence="3" key="1">
    <citation type="journal article" date="2022" name="Microb. Genom.">
        <title>A global pangenome for the wheat fungal pathogen Pyrenophora tritici-repentis and prediction of effector protein structural homology.</title>
        <authorList>
            <person name="Moolhuijzen P.M."/>
            <person name="See P.T."/>
            <person name="Shi G."/>
            <person name="Powell H.R."/>
            <person name="Cockram J."/>
            <person name="Jorgensen L.N."/>
            <person name="Benslimane H."/>
            <person name="Strelkov S.E."/>
            <person name="Turner J."/>
            <person name="Liu Z."/>
            <person name="Moffat C.S."/>
        </authorList>
    </citation>
    <scope>NUCLEOTIDE SEQUENCE [LARGE SCALE GENOMIC DNA]</scope>
</reference>
<evidence type="ECO:0000313" key="3">
    <source>
        <dbReference type="Proteomes" id="UP000249757"/>
    </source>
</evidence>
<feature type="compositionally biased region" description="Basic and acidic residues" evidence="1">
    <location>
        <begin position="348"/>
        <end position="357"/>
    </location>
</feature>
<dbReference type="EMBL" id="NRDI02000007">
    <property type="protein sequence ID" value="KAI1515162.1"/>
    <property type="molecule type" value="Genomic_DNA"/>
</dbReference>